<evidence type="ECO:0000313" key="1">
    <source>
        <dbReference type="EMBL" id="MOY44861.1"/>
    </source>
</evidence>
<organism evidence="1">
    <name type="scientific">Ixodes scapularis</name>
    <name type="common">Black-legged tick</name>
    <name type="synonym">Deer tick</name>
    <dbReference type="NCBI Taxonomy" id="6945"/>
    <lineage>
        <taxon>Eukaryota</taxon>
        <taxon>Metazoa</taxon>
        <taxon>Ecdysozoa</taxon>
        <taxon>Arthropoda</taxon>
        <taxon>Chelicerata</taxon>
        <taxon>Arachnida</taxon>
        <taxon>Acari</taxon>
        <taxon>Parasitiformes</taxon>
        <taxon>Ixodida</taxon>
        <taxon>Ixodoidea</taxon>
        <taxon>Ixodidae</taxon>
        <taxon>Ixodinae</taxon>
        <taxon>Ixodes</taxon>
    </lineage>
</organism>
<dbReference type="EMBL" id="GHJT01010890">
    <property type="protein sequence ID" value="MOY44861.1"/>
    <property type="molecule type" value="Transcribed_RNA"/>
</dbReference>
<dbReference type="AlphaFoldDB" id="A0A4D5S7L8"/>
<reference evidence="1" key="1">
    <citation type="submission" date="2019-04" db="EMBL/GenBank/DDBJ databases">
        <title>An insight into the mialome of Ixodes scapularis.</title>
        <authorList>
            <person name="Ribeiro J.M."/>
            <person name="Mather T.N."/>
            <person name="Karim S."/>
        </authorList>
    </citation>
    <scope>NUCLEOTIDE SEQUENCE</scope>
</reference>
<name>A0A4D5S7L8_IXOSC</name>
<proteinExistence type="predicted"/>
<protein>
    <submittedName>
        <fullName evidence="1">Uncharacterized protein</fullName>
    </submittedName>
</protein>
<sequence>MICTFSRLRALLVRFFFAPFLCVVFRYACACGGVCACVRQFTVDGFNCAMMAAPCFSFLVFLFKDILSCVCFEKFPTKTGRGVAEKNDKNLWPKCRRHAEQTCETPAAFYASRFCLVVLFSRWLCSHMQIVLR</sequence>
<accession>A0A4D5S7L8</accession>